<evidence type="ECO:0000313" key="5">
    <source>
        <dbReference type="Proteomes" id="UP001321760"/>
    </source>
</evidence>
<evidence type="ECO:0000256" key="2">
    <source>
        <dbReference type="SAM" id="Phobius"/>
    </source>
</evidence>
<comment type="caution">
    <text evidence="4">The sequence shown here is derived from an EMBL/GenBank/DDBJ whole genome shotgun (WGS) entry which is preliminary data.</text>
</comment>
<keyword evidence="2" id="KW-0812">Transmembrane</keyword>
<sequence>MKASPMALSRVAATALLIAGGVAQTTTSSSAAPTGTNGVIFVYPTKDQIYNFMDTVNVTYTSPFPTPNLFTFCDGVSVQRALGYNGTIPYILNFTSATPCWFNLRPGLVAGFGANSEAFTIIGQERASGSRVFGPDNTPTVSPPPFTTSPAQTPPTGPNGSVQPPSTGVEGTETRTLGSGNTAGAAVVSEGGESGMSTAASAGIGAGVGVGVLAFGLGAFVWWWKRRGKKSRMQGGSKNGSDGTSTLAYSDVMYSPTGHTPVGHMPVVLEIGSGYGPSEIGSSGRPGKYEMPG</sequence>
<keyword evidence="2" id="KW-1133">Transmembrane helix</keyword>
<feature type="compositionally biased region" description="Pro residues" evidence="1">
    <location>
        <begin position="141"/>
        <end position="157"/>
    </location>
</feature>
<feature type="transmembrane region" description="Helical" evidence="2">
    <location>
        <begin position="204"/>
        <end position="224"/>
    </location>
</feature>
<evidence type="ECO:0000256" key="1">
    <source>
        <dbReference type="SAM" id="MobiDB-lite"/>
    </source>
</evidence>
<dbReference type="Proteomes" id="UP001321760">
    <property type="component" value="Unassembled WGS sequence"/>
</dbReference>
<evidence type="ECO:0000256" key="3">
    <source>
        <dbReference type="SAM" id="SignalP"/>
    </source>
</evidence>
<feature type="chain" id="PRO_5044024032" description="Mid2 domain-containing protein" evidence="3">
    <location>
        <begin position="24"/>
        <end position="293"/>
    </location>
</feature>
<proteinExistence type="predicted"/>
<reference evidence="4" key="1">
    <citation type="journal article" date="2023" name="Mol. Phylogenet. Evol.">
        <title>Genome-scale phylogeny and comparative genomics of the fungal order Sordariales.</title>
        <authorList>
            <person name="Hensen N."/>
            <person name="Bonometti L."/>
            <person name="Westerberg I."/>
            <person name="Brannstrom I.O."/>
            <person name="Guillou S."/>
            <person name="Cros-Aarteil S."/>
            <person name="Calhoun S."/>
            <person name="Haridas S."/>
            <person name="Kuo A."/>
            <person name="Mondo S."/>
            <person name="Pangilinan J."/>
            <person name="Riley R."/>
            <person name="LaButti K."/>
            <person name="Andreopoulos B."/>
            <person name="Lipzen A."/>
            <person name="Chen C."/>
            <person name="Yan M."/>
            <person name="Daum C."/>
            <person name="Ng V."/>
            <person name="Clum A."/>
            <person name="Steindorff A."/>
            <person name="Ohm R.A."/>
            <person name="Martin F."/>
            <person name="Silar P."/>
            <person name="Natvig D.O."/>
            <person name="Lalanne C."/>
            <person name="Gautier V."/>
            <person name="Ament-Velasquez S.L."/>
            <person name="Kruys A."/>
            <person name="Hutchinson M.I."/>
            <person name="Powell A.J."/>
            <person name="Barry K."/>
            <person name="Miller A.N."/>
            <person name="Grigoriev I.V."/>
            <person name="Debuchy R."/>
            <person name="Gladieux P."/>
            <person name="Hiltunen Thoren M."/>
            <person name="Johannesson H."/>
        </authorList>
    </citation>
    <scope>NUCLEOTIDE SEQUENCE</scope>
    <source>
        <strain evidence="4">PSN243</strain>
    </source>
</reference>
<gene>
    <name evidence="4" type="ORF">QBC34DRAFT_443413</name>
</gene>
<reference evidence="4" key="2">
    <citation type="submission" date="2023-05" db="EMBL/GenBank/DDBJ databases">
        <authorList>
            <consortium name="Lawrence Berkeley National Laboratory"/>
            <person name="Steindorff A."/>
            <person name="Hensen N."/>
            <person name="Bonometti L."/>
            <person name="Westerberg I."/>
            <person name="Brannstrom I.O."/>
            <person name="Guillou S."/>
            <person name="Cros-Aarteil S."/>
            <person name="Calhoun S."/>
            <person name="Haridas S."/>
            <person name="Kuo A."/>
            <person name="Mondo S."/>
            <person name="Pangilinan J."/>
            <person name="Riley R."/>
            <person name="Labutti K."/>
            <person name="Andreopoulos B."/>
            <person name="Lipzen A."/>
            <person name="Chen C."/>
            <person name="Yanf M."/>
            <person name="Daum C."/>
            <person name="Ng V."/>
            <person name="Clum A."/>
            <person name="Ohm R."/>
            <person name="Martin F."/>
            <person name="Silar P."/>
            <person name="Natvig D."/>
            <person name="Lalanne C."/>
            <person name="Gautier V."/>
            <person name="Ament-Velasquez S.L."/>
            <person name="Kruys A."/>
            <person name="Hutchinson M.I."/>
            <person name="Powell A.J."/>
            <person name="Barry K."/>
            <person name="Miller A.N."/>
            <person name="Grigoriev I.V."/>
            <person name="Debuchy R."/>
            <person name="Gladieux P."/>
            <person name="Thoren M.H."/>
            <person name="Johannesson H."/>
        </authorList>
    </citation>
    <scope>NUCLEOTIDE SEQUENCE</scope>
    <source>
        <strain evidence="4">PSN243</strain>
    </source>
</reference>
<keyword evidence="3" id="KW-0732">Signal</keyword>
<accession>A0AAV9G4J4</accession>
<keyword evidence="2" id="KW-0472">Membrane</keyword>
<protein>
    <recommendedName>
        <fullName evidence="6">Mid2 domain-containing protein</fullName>
    </recommendedName>
</protein>
<organism evidence="4 5">
    <name type="scientific">Podospora aff. communis PSN243</name>
    <dbReference type="NCBI Taxonomy" id="3040156"/>
    <lineage>
        <taxon>Eukaryota</taxon>
        <taxon>Fungi</taxon>
        <taxon>Dikarya</taxon>
        <taxon>Ascomycota</taxon>
        <taxon>Pezizomycotina</taxon>
        <taxon>Sordariomycetes</taxon>
        <taxon>Sordariomycetidae</taxon>
        <taxon>Sordariales</taxon>
        <taxon>Podosporaceae</taxon>
        <taxon>Podospora</taxon>
    </lineage>
</organism>
<evidence type="ECO:0000313" key="4">
    <source>
        <dbReference type="EMBL" id="KAK4443363.1"/>
    </source>
</evidence>
<dbReference type="EMBL" id="MU865994">
    <property type="protein sequence ID" value="KAK4443363.1"/>
    <property type="molecule type" value="Genomic_DNA"/>
</dbReference>
<name>A0AAV9G4J4_9PEZI</name>
<feature type="signal peptide" evidence="3">
    <location>
        <begin position="1"/>
        <end position="23"/>
    </location>
</feature>
<feature type="region of interest" description="Disordered" evidence="1">
    <location>
        <begin position="129"/>
        <end position="196"/>
    </location>
</feature>
<keyword evidence="5" id="KW-1185">Reference proteome</keyword>
<dbReference type="AlphaFoldDB" id="A0AAV9G4J4"/>
<evidence type="ECO:0008006" key="6">
    <source>
        <dbReference type="Google" id="ProtNLM"/>
    </source>
</evidence>